<gene>
    <name evidence="1" type="ORF">E0L20_04530</name>
</gene>
<evidence type="ECO:0000313" key="1">
    <source>
        <dbReference type="EMBL" id="TCB93689.1"/>
    </source>
</evidence>
<proteinExistence type="predicted"/>
<reference evidence="1 2" key="1">
    <citation type="submission" date="2019-02" db="EMBL/GenBank/DDBJ databases">
        <title>The draft genome of Enterobacter spp. strains.</title>
        <authorList>
            <person name="Wang C."/>
            <person name="Feng Y."/>
            <person name="Zong Z."/>
        </authorList>
    </citation>
    <scope>NUCLEOTIDE SEQUENCE [LARGE SCALE GENOMIC DNA]</scope>
    <source>
        <strain evidence="1 2">WCHEW120002</strain>
    </source>
</reference>
<organism evidence="1 2">
    <name type="scientific">Enterobacter wuhouensis</name>
    <dbReference type="NCBI Taxonomy" id="2529381"/>
    <lineage>
        <taxon>Bacteria</taxon>
        <taxon>Pseudomonadati</taxon>
        <taxon>Pseudomonadota</taxon>
        <taxon>Gammaproteobacteria</taxon>
        <taxon>Enterobacterales</taxon>
        <taxon>Enterobacteriaceae</taxon>
        <taxon>Enterobacter</taxon>
    </lineage>
</organism>
<protein>
    <submittedName>
        <fullName evidence="1">Uncharacterized protein</fullName>
    </submittedName>
</protein>
<evidence type="ECO:0000313" key="2">
    <source>
        <dbReference type="Proteomes" id="UP000291424"/>
    </source>
</evidence>
<dbReference type="OrthoDB" id="1237440at2"/>
<dbReference type="RefSeq" id="WP_131632916.1">
    <property type="nucleotide sequence ID" value="NZ_SJOO01000002.1"/>
</dbReference>
<dbReference type="AlphaFoldDB" id="A0A4R0GE98"/>
<dbReference type="EMBL" id="SJOO01000002">
    <property type="protein sequence ID" value="TCB93689.1"/>
    <property type="molecule type" value="Genomic_DNA"/>
</dbReference>
<accession>A0A4R0GE98</accession>
<sequence length="421" mass="49677">MRKTNIMNKCNVEMLFIINKSSSIGKSPKSFIKILESIEEIKLTNNQITFNQVIFDFEISEHDLKKDSLLIKLSLDKIDEDKLVVFSKVIRIFRKVTSECKIGQIQLIWDDISKYYCIKAYPLVHEIENLMRKLITKFMILNVGISWTKTSIPEEFTSLRSNQKSFEDHNMMYQVDFIQLTNFLFKAYRELEISELIRKLSPLEFSDLDAKTFAELKKIVPQSNWDKYFSPHIEAPQKTIIESWERLYELRCKIAHNRDFSKSDYDETSKLISELLPILKKAIDKTELINIKDKDKDELADQFEDNFFKQDKSDIQNFAESVYKLYLEIEKLYRIVINNHIEKGTAVSLVIKQVFENVLPDEKYNASDVMDLIRIMADKDNIHKIDNFELHDLIKKCIEIKKIISDKINTIEITIDEPEHD</sequence>
<comment type="caution">
    <text evidence="1">The sequence shown here is derived from an EMBL/GenBank/DDBJ whole genome shotgun (WGS) entry which is preliminary data.</text>
</comment>
<dbReference type="Proteomes" id="UP000291424">
    <property type="component" value="Unassembled WGS sequence"/>
</dbReference>
<name>A0A4R0GE98_9ENTR</name>